<keyword evidence="4 7" id="KW-1133">Transmembrane helix</keyword>
<feature type="transmembrane region" description="Helical" evidence="7">
    <location>
        <begin position="117"/>
        <end position="137"/>
    </location>
</feature>
<name>A0A2U8W4N1_9HYPH</name>
<comment type="subcellular location">
    <subcellularLocation>
        <location evidence="6">Cell membrane</location>
        <topology evidence="6">Multi-pass membrane protein</topology>
    </subcellularLocation>
    <subcellularLocation>
        <location evidence="1">Membrane</location>
        <topology evidence="1">Multi-pass membrane protein</topology>
    </subcellularLocation>
</comment>
<feature type="transmembrane region" description="Helical" evidence="7">
    <location>
        <begin position="46"/>
        <end position="67"/>
    </location>
</feature>
<feature type="transmembrane region" description="Helical" evidence="7">
    <location>
        <begin position="157"/>
        <end position="182"/>
    </location>
</feature>
<feature type="transmembrane region" description="Helical" evidence="7">
    <location>
        <begin position="194"/>
        <end position="218"/>
    </location>
</feature>
<dbReference type="InterPro" id="IPR024791">
    <property type="entry name" value="Cyt_c/ubiquinol_Oxase_su3"/>
</dbReference>
<evidence type="ECO:0000256" key="1">
    <source>
        <dbReference type="ARBA" id="ARBA00004141"/>
    </source>
</evidence>
<dbReference type="PANTHER" id="PTHR11403:SF10">
    <property type="entry name" value="CYTOCHROME C OXIDASE"/>
    <property type="match status" value="1"/>
</dbReference>
<comment type="similarity">
    <text evidence="2 6">Belongs to the cytochrome c oxidase subunit 3 family.</text>
</comment>
<dbReference type="GO" id="GO:0005886">
    <property type="term" value="C:plasma membrane"/>
    <property type="evidence" value="ECO:0007669"/>
    <property type="project" value="UniProtKB-SubCell"/>
</dbReference>
<dbReference type="GO" id="GO:0004129">
    <property type="term" value="F:cytochrome-c oxidase activity"/>
    <property type="evidence" value="ECO:0007669"/>
    <property type="project" value="InterPro"/>
</dbReference>
<protein>
    <submittedName>
        <fullName evidence="9">Cytochrome-c oxidase</fullName>
    </submittedName>
</protein>
<dbReference type="OrthoDB" id="9808200at2"/>
<dbReference type="KEGG" id="mets:DK389_06960"/>
<proteinExistence type="inferred from homology"/>
<dbReference type="Gene3D" id="1.20.120.80">
    <property type="entry name" value="Cytochrome c oxidase, subunit III, four-helix bundle"/>
    <property type="match status" value="1"/>
</dbReference>
<evidence type="ECO:0000256" key="3">
    <source>
        <dbReference type="ARBA" id="ARBA00022692"/>
    </source>
</evidence>
<keyword evidence="3 6" id="KW-0812">Transmembrane</keyword>
<dbReference type="RefSeq" id="WP_109888366.1">
    <property type="nucleotide sequence ID" value="NZ_CP029550.1"/>
</dbReference>
<evidence type="ECO:0000256" key="6">
    <source>
        <dbReference type="RuleBase" id="RU003376"/>
    </source>
</evidence>
<evidence type="ECO:0000256" key="2">
    <source>
        <dbReference type="ARBA" id="ARBA00010581"/>
    </source>
</evidence>
<feature type="domain" description="Heme-copper oxidase subunit III family profile" evidence="8">
    <location>
        <begin position="1"/>
        <end position="222"/>
    </location>
</feature>
<keyword evidence="10" id="KW-1185">Reference proteome</keyword>
<reference evidence="10" key="1">
    <citation type="submission" date="2018-05" db="EMBL/GenBank/DDBJ databases">
        <title>Complete Genome Sequence of Methylobacterium sp. 17SD2-17.</title>
        <authorList>
            <person name="Srinivasan S."/>
        </authorList>
    </citation>
    <scope>NUCLEOTIDE SEQUENCE [LARGE SCALE GENOMIC DNA]</scope>
    <source>
        <strain evidence="10">17SD2-17</strain>
    </source>
</reference>
<evidence type="ECO:0000256" key="7">
    <source>
        <dbReference type="SAM" id="Phobius"/>
    </source>
</evidence>
<evidence type="ECO:0000259" key="8">
    <source>
        <dbReference type="PROSITE" id="PS50253"/>
    </source>
</evidence>
<dbReference type="InterPro" id="IPR013833">
    <property type="entry name" value="Cyt_c_oxidase_su3_a-hlx"/>
</dbReference>
<feature type="transmembrane region" description="Helical" evidence="7">
    <location>
        <begin position="87"/>
        <end position="105"/>
    </location>
</feature>
<evidence type="ECO:0000313" key="9">
    <source>
        <dbReference type="EMBL" id="AWN40322.1"/>
    </source>
</evidence>
<keyword evidence="5 7" id="KW-0472">Membrane</keyword>
<dbReference type="EMBL" id="CP029550">
    <property type="protein sequence ID" value="AWN40322.1"/>
    <property type="molecule type" value="Genomic_DNA"/>
</dbReference>
<dbReference type="InterPro" id="IPR000298">
    <property type="entry name" value="Cyt_c_oxidase-like_su3"/>
</dbReference>
<accession>A0A2U8W4N1</accession>
<gene>
    <name evidence="9" type="ORF">DK389_06960</name>
</gene>
<evidence type="ECO:0000313" key="10">
    <source>
        <dbReference type="Proteomes" id="UP000245926"/>
    </source>
</evidence>
<sequence length="233" mass="24183">MTLVLVYLAALAALSARWLARQRLASKPWLETGAALDLPPGPMRIPAAKLGVSVLLAAIGLLFALLVAAYGMRVPRESWQSLPDPHILWLTTGLLALASLALHGGKGAAERDGRSALMLWLAAALTAMLGFLAGQGLAWRQLLDLGAGPNASAAGAFFYLITALHALHVGGGLVALCAITARAATAPGTEASRLGVGLCALYADALLGVWLVLFGLLFRTPWSGWIYALCGPA</sequence>
<dbReference type="PROSITE" id="PS50253">
    <property type="entry name" value="COX3"/>
    <property type="match status" value="1"/>
</dbReference>
<dbReference type="GO" id="GO:0019646">
    <property type="term" value="P:aerobic electron transport chain"/>
    <property type="evidence" value="ECO:0007669"/>
    <property type="project" value="InterPro"/>
</dbReference>
<organism evidence="9 10">
    <name type="scientific">Methylobacterium durans</name>
    <dbReference type="NCBI Taxonomy" id="2202825"/>
    <lineage>
        <taxon>Bacteria</taxon>
        <taxon>Pseudomonadati</taxon>
        <taxon>Pseudomonadota</taxon>
        <taxon>Alphaproteobacteria</taxon>
        <taxon>Hyphomicrobiales</taxon>
        <taxon>Methylobacteriaceae</taxon>
        <taxon>Methylobacterium</taxon>
    </lineage>
</organism>
<evidence type="ECO:0000256" key="4">
    <source>
        <dbReference type="ARBA" id="ARBA00022989"/>
    </source>
</evidence>
<dbReference type="AlphaFoldDB" id="A0A2U8W4N1"/>
<dbReference type="PANTHER" id="PTHR11403">
    <property type="entry name" value="CYTOCHROME C OXIDASE SUBUNIT III"/>
    <property type="match status" value="1"/>
</dbReference>
<dbReference type="Proteomes" id="UP000245926">
    <property type="component" value="Chromosome"/>
</dbReference>
<evidence type="ECO:0000256" key="5">
    <source>
        <dbReference type="ARBA" id="ARBA00023136"/>
    </source>
</evidence>
<dbReference type="SUPFAM" id="SSF81452">
    <property type="entry name" value="Cytochrome c oxidase subunit III-like"/>
    <property type="match status" value="1"/>
</dbReference>
<dbReference type="InterPro" id="IPR035973">
    <property type="entry name" value="Cyt_c_oxidase_su3-like_sf"/>
</dbReference>